<evidence type="ECO:0000259" key="1">
    <source>
        <dbReference type="PROSITE" id="PS50844"/>
    </source>
</evidence>
<proteinExistence type="predicted"/>
<dbReference type="GO" id="GO:0047444">
    <property type="term" value="F:N-acylneuraminate-9-phosphate synthase activity"/>
    <property type="evidence" value="ECO:0007669"/>
    <property type="project" value="TreeGrafter"/>
</dbReference>
<dbReference type="InterPro" id="IPR013132">
    <property type="entry name" value="PseI/NeuA/B-like_N"/>
</dbReference>
<evidence type="ECO:0000313" key="2">
    <source>
        <dbReference type="EMBL" id="ODS33761.1"/>
    </source>
</evidence>
<dbReference type="InterPro" id="IPR057736">
    <property type="entry name" value="SAF_PseI/NeuA/NeuB"/>
</dbReference>
<dbReference type="Gene3D" id="3.20.20.70">
    <property type="entry name" value="Aldolase class I"/>
    <property type="match status" value="1"/>
</dbReference>
<dbReference type="Proteomes" id="UP000094056">
    <property type="component" value="Unassembled WGS sequence"/>
</dbReference>
<dbReference type="SUPFAM" id="SSF51269">
    <property type="entry name" value="AFP III-like domain"/>
    <property type="match status" value="1"/>
</dbReference>
<dbReference type="InterPro" id="IPR013974">
    <property type="entry name" value="SAF"/>
</dbReference>
<accession>A0A1E3XDP2</accession>
<organism evidence="2 3">
    <name type="scientific">Candidatus Scalindua rubra</name>
    <dbReference type="NCBI Taxonomy" id="1872076"/>
    <lineage>
        <taxon>Bacteria</taxon>
        <taxon>Pseudomonadati</taxon>
        <taxon>Planctomycetota</taxon>
        <taxon>Candidatus Brocadiia</taxon>
        <taxon>Candidatus Brocadiales</taxon>
        <taxon>Candidatus Scalinduaceae</taxon>
        <taxon>Candidatus Scalindua</taxon>
    </lineage>
</organism>
<dbReference type="PROSITE" id="PS50844">
    <property type="entry name" value="AFP_LIKE"/>
    <property type="match status" value="1"/>
</dbReference>
<comment type="caution">
    <text evidence="2">The sequence shown here is derived from an EMBL/GenBank/DDBJ whole genome shotgun (WGS) entry which is preliminary data.</text>
</comment>
<dbReference type="GO" id="GO:0016829">
    <property type="term" value="F:lyase activity"/>
    <property type="evidence" value="ECO:0007669"/>
    <property type="project" value="UniProtKB-KW"/>
</dbReference>
<reference evidence="2 3" key="1">
    <citation type="submission" date="2016-07" db="EMBL/GenBank/DDBJ databases">
        <title>Draft genome of Scalindua rubra, obtained from a brine-seawater interface in the Red Sea, sheds light on salt adaptation in anammox bacteria.</title>
        <authorList>
            <person name="Speth D.R."/>
            <person name="Lagkouvardos I."/>
            <person name="Wang Y."/>
            <person name="Qian P.-Y."/>
            <person name="Dutilh B.E."/>
            <person name="Jetten M.S."/>
        </authorList>
    </citation>
    <scope>NUCLEOTIDE SEQUENCE [LARGE SCALE GENOMIC DNA]</scope>
    <source>
        <strain evidence="2">BSI-1</strain>
    </source>
</reference>
<dbReference type="EC" id="4.1.3.-" evidence="2"/>
<gene>
    <name evidence="2" type="primary">neuB_2</name>
    <name evidence="2" type="ORF">SCARUB_01118</name>
</gene>
<dbReference type="InterPro" id="IPR036732">
    <property type="entry name" value="AFP_Neu5c_C_sf"/>
</dbReference>
<sequence>MKISDFNISEKVLIVAEIGNNHEGNFDLAKMMIEQAAEIGADAVKFQTFQTEHYVSVTEDERFKQLRKFELTYAQFKELSDHAREHGLIFFTTPFDLESATAVENFVPAYKISSGDNTFWPLLKHIAKKGKPILISTGLIELNELEKTVEIIRKHGNFDSLKNYLVLLHCISAYPATKYDLNLLSIKFLQDHFDLFIGYSDHTQDILSCVVAVSLGARVIEKHFTYRKEGQSFKDHQISADPKEFKEMVSQIRAVEVMLGDYKKVSMPVERQLFIGARRSIAANRDIISGETINIKDVTWVRPAKGFKVGEENLVIGHVAKRKIKMGEIITSEAIEE</sequence>
<dbReference type="SUPFAM" id="SSF51569">
    <property type="entry name" value="Aldolase"/>
    <property type="match status" value="1"/>
</dbReference>
<feature type="domain" description="AFP-like" evidence="1">
    <location>
        <begin position="280"/>
        <end position="337"/>
    </location>
</feature>
<dbReference type="EMBL" id="MAYW01000020">
    <property type="protein sequence ID" value="ODS33761.1"/>
    <property type="molecule type" value="Genomic_DNA"/>
</dbReference>
<dbReference type="InterPro" id="IPR013785">
    <property type="entry name" value="Aldolase_TIM"/>
</dbReference>
<evidence type="ECO:0000313" key="3">
    <source>
        <dbReference type="Proteomes" id="UP000094056"/>
    </source>
</evidence>
<dbReference type="GO" id="GO:0016051">
    <property type="term" value="P:carbohydrate biosynthetic process"/>
    <property type="evidence" value="ECO:0007669"/>
    <property type="project" value="InterPro"/>
</dbReference>
<keyword evidence="2" id="KW-0456">Lyase</keyword>
<dbReference type="InterPro" id="IPR006190">
    <property type="entry name" value="SAF_AFP_Neu5Ac"/>
</dbReference>
<dbReference type="Pfam" id="PF03102">
    <property type="entry name" value="NeuB"/>
    <property type="match status" value="1"/>
</dbReference>
<dbReference type="AlphaFoldDB" id="A0A1E3XDP2"/>
<dbReference type="InterPro" id="IPR051690">
    <property type="entry name" value="PseI-like"/>
</dbReference>
<name>A0A1E3XDP2_9BACT</name>
<dbReference type="PANTHER" id="PTHR42966">
    <property type="entry name" value="N-ACETYLNEURAMINATE SYNTHASE"/>
    <property type="match status" value="1"/>
</dbReference>
<dbReference type="PANTHER" id="PTHR42966:SF1">
    <property type="entry name" value="SIALIC ACID SYNTHASE"/>
    <property type="match status" value="1"/>
</dbReference>
<dbReference type="CDD" id="cd11615">
    <property type="entry name" value="SAF_NeuB_like"/>
    <property type="match status" value="1"/>
</dbReference>
<protein>
    <submittedName>
        <fullName evidence="2">N-acetyl neuramic acid synthetase NeuB</fullName>
        <ecNumber evidence="2">4.1.3.-</ecNumber>
    </submittedName>
</protein>
<dbReference type="PATRIC" id="fig|1872076.5.peg.1284"/>
<dbReference type="Gene3D" id="3.90.1210.10">
    <property type="entry name" value="Antifreeze-like/N-acetylneuraminic acid synthase C-terminal domain"/>
    <property type="match status" value="1"/>
</dbReference>
<dbReference type="Pfam" id="PF08666">
    <property type="entry name" value="SAF"/>
    <property type="match status" value="1"/>
</dbReference>
<dbReference type="SMART" id="SM00858">
    <property type="entry name" value="SAF"/>
    <property type="match status" value="1"/>
</dbReference>